<evidence type="ECO:0000256" key="1">
    <source>
        <dbReference type="SAM" id="MobiDB-lite"/>
    </source>
</evidence>
<comment type="caution">
    <text evidence="2">The sequence shown here is derived from an EMBL/GenBank/DDBJ whole genome shotgun (WGS) entry which is preliminary data.</text>
</comment>
<evidence type="ECO:0000313" key="2">
    <source>
        <dbReference type="EMBL" id="KAJ9632979.1"/>
    </source>
</evidence>
<feature type="region of interest" description="Disordered" evidence="1">
    <location>
        <begin position="1"/>
        <end position="23"/>
    </location>
</feature>
<evidence type="ECO:0000313" key="3">
    <source>
        <dbReference type="Proteomes" id="UP001172681"/>
    </source>
</evidence>
<dbReference type="Proteomes" id="UP001172681">
    <property type="component" value="Unassembled WGS sequence"/>
</dbReference>
<dbReference type="AlphaFoldDB" id="A0AA38Y1X2"/>
<keyword evidence="3" id="KW-1185">Reference proteome</keyword>
<proteinExistence type="predicted"/>
<organism evidence="2 3">
    <name type="scientific">Knufia peltigerae</name>
    <dbReference type="NCBI Taxonomy" id="1002370"/>
    <lineage>
        <taxon>Eukaryota</taxon>
        <taxon>Fungi</taxon>
        <taxon>Dikarya</taxon>
        <taxon>Ascomycota</taxon>
        <taxon>Pezizomycotina</taxon>
        <taxon>Eurotiomycetes</taxon>
        <taxon>Chaetothyriomycetidae</taxon>
        <taxon>Chaetothyriales</taxon>
        <taxon>Trichomeriaceae</taxon>
        <taxon>Knufia</taxon>
    </lineage>
</organism>
<protein>
    <submittedName>
        <fullName evidence="2">Uncharacterized protein</fullName>
    </submittedName>
</protein>
<name>A0AA38Y1X2_9EURO</name>
<accession>A0AA38Y1X2</accession>
<dbReference type="EMBL" id="JAPDRN010000051">
    <property type="protein sequence ID" value="KAJ9632979.1"/>
    <property type="molecule type" value="Genomic_DNA"/>
</dbReference>
<sequence>MTTTQRPSSGEVEETKRPRGKDLTPYLRAKTIGARSVGASYGKIAKALDLPVTTVRTTIKMAD</sequence>
<feature type="compositionally biased region" description="Basic and acidic residues" evidence="1">
    <location>
        <begin position="13"/>
        <end position="22"/>
    </location>
</feature>
<dbReference type="InterPro" id="IPR036388">
    <property type="entry name" value="WH-like_DNA-bd_sf"/>
</dbReference>
<dbReference type="Gene3D" id="1.10.10.10">
    <property type="entry name" value="Winged helix-like DNA-binding domain superfamily/Winged helix DNA-binding domain"/>
    <property type="match status" value="1"/>
</dbReference>
<gene>
    <name evidence="2" type="ORF">H2204_007547</name>
</gene>
<reference evidence="2" key="1">
    <citation type="submission" date="2022-10" db="EMBL/GenBank/DDBJ databases">
        <title>Culturing micro-colonial fungi from biological soil crusts in the Mojave desert and describing Neophaeococcomyces mojavensis, and introducing the new genera and species Taxawa tesnikishii.</title>
        <authorList>
            <person name="Kurbessoian T."/>
            <person name="Stajich J.E."/>
        </authorList>
    </citation>
    <scope>NUCLEOTIDE SEQUENCE</scope>
    <source>
        <strain evidence="2">TK_35</strain>
    </source>
</reference>